<protein>
    <submittedName>
        <fullName evidence="1">Uncharacterized protein</fullName>
    </submittedName>
</protein>
<sequence length="116" mass="12667">MVGVMDKLPHCIIFGSTVTSLCNGVNYQIDMSMMLISAVPTMHVSISGTVATTNIVMANWSTEMWQSIVNRVFRMLESGPFGSSFFSAFGTCHVKSVKYSSTVGVIRGKKLNAMME</sequence>
<dbReference type="AlphaFoldDB" id="A0AAD5QFX0"/>
<dbReference type="Proteomes" id="UP001196413">
    <property type="component" value="Unassembled WGS sequence"/>
</dbReference>
<comment type="caution">
    <text evidence="1">The sequence shown here is derived from an EMBL/GenBank/DDBJ whole genome shotgun (WGS) entry which is preliminary data.</text>
</comment>
<keyword evidence="2" id="KW-1185">Reference proteome</keyword>
<accession>A0AAD5QFX0</accession>
<gene>
    <name evidence="1" type="ORF">KIN20_003217</name>
</gene>
<proteinExistence type="predicted"/>
<dbReference type="EMBL" id="JAHQIW010000416">
    <property type="protein sequence ID" value="KAJ1348009.1"/>
    <property type="molecule type" value="Genomic_DNA"/>
</dbReference>
<name>A0AAD5QFX0_PARTN</name>
<reference evidence="1" key="1">
    <citation type="submission" date="2021-06" db="EMBL/GenBank/DDBJ databases">
        <title>Parelaphostrongylus tenuis whole genome reference sequence.</title>
        <authorList>
            <person name="Garwood T.J."/>
            <person name="Larsen P.A."/>
            <person name="Fountain-Jones N.M."/>
            <person name="Garbe J.R."/>
            <person name="Macchietto M.G."/>
            <person name="Kania S.A."/>
            <person name="Gerhold R.W."/>
            <person name="Richards J.E."/>
            <person name="Wolf T.M."/>
        </authorList>
    </citation>
    <scope>NUCLEOTIDE SEQUENCE</scope>
    <source>
        <strain evidence="1">MNPRO001-30</strain>
        <tissue evidence="1">Meninges</tissue>
    </source>
</reference>
<evidence type="ECO:0000313" key="1">
    <source>
        <dbReference type="EMBL" id="KAJ1348009.1"/>
    </source>
</evidence>
<evidence type="ECO:0000313" key="2">
    <source>
        <dbReference type="Proteomes" id="UP001196413"/>
    </source>
</evidence>
<organism evidence="1 2">
    <name type="scientific">Parelaphostrongylus tenuis</name>
    <name type="common">Meningeal worm</name>
    <dbReference type="NCBI Taxonomy" id="148309"/>
    <lineage>
        <taxon>Eukaryota</taxon>
        <taxon>Metazoa</taxon>
        <taxon>Ecdysozoa</taxon>
        <taxon>Nematoda</taxon>
        <taxon>Chromadorea</taxon>
        <taxon>Rhabditida</taxon>
        <taxon>Rhabditina</taxon>
        <taxon>Rhabditomorpha</taxon>
        <taxon>Strongyloidea</taxon>
        <taxon>Metastrongylidae</taxon>
        <taxon>Parelaphostrongylus</taxon>
    </lineage>
</organism>